<dbReference type="EMBL" id="JAWQEG010002206">
    <property type="protein sequence ID" value="KAK3873607.1"/>
    <property type="molecule type" value="Genomic_DNA"/>
</dbReference>
<sequence length="487" mass="55128">MQRAVNNFITKVTGSRGGNEDAPNPEDLLRDHLGELSMVEQPGWVTLEELIEKSESFPIPFRVQTTRVVTLHKSGHDKDKLEEQINSAYPLIHEKVLPLLAAFLHHKRIHGSKIERRLYQKTDLLGLVERLLKKRPVVFVNSYDRYYLWDKSEGCGGFEVIGTNSEEKPLILADYMSYDEMKISALLCVSSHSTFINDGRRENHGIPGDSGSFQPDGVIVGMVGPRMHREEVMEYQDIVITPQQNNKARGFGKNSCQNSVVKIWEQVWETELPTWHEAHKSSEDTFLYFNPQIIFNKGVYKERIQMSAEILLMEASVRAGAVGLQAYIHVVGLGLGVWRFYRNQEQLYVEAWGDTLKAIETPNIAHVDFSWIEVDNCHGVKDGEVFPGTNITLHFSRRALHARVPSGTLLVTNFAWDSNTLPGNEYWLGSLTSSGDPAAACSSGVAELHNTFINPRVTSTNLHIVSRHGIEHVAKYAQRLEQQQQQR</sequence>
<dbReference type="AlphaFoldDB" id="A0AAE1KIF8"/>
<evidence type="ECO:0000313" key="2">
    <source>
        <dbReference type="EMBL" id="KAK3873607.1"/>
    </source>
</evidence>
<keyword evidence="3" id="KW-1185">Reference proteome</keyword>
<feature type="compositionally biased region" description="Polar residues" evidence="1">
    <location>
        <begin position="1"/>
        <end position="13"/>
    </location>
</feature>
<dbReference type="Pfam" id="PF16062">
    <property type="entry name" value="MavL-like"/>
    <property type="match status" value="1"/>
</dbReference>
<reference evidence="2" key="1">
    <citation type="submission" date="2023-10" db="EMBL/GenBank/DDBJ databases">
        <title>Genome assemblies of two species of porcelain crab, Petrolisthes cinctipes and Petrolisthes manimaculis (Anomura: Porcellanidae).</title>
        <authorList>
            <person name="Angst P."/>
        </authorList>
    </citation>
    <scope>NUCLEOTIDE SEQUENCE</scope>
    <source>
        <strain evidence="2">PB745_01</strain>
        <tissue evidence="2">Gill</tissue>
    </source>
</reference>
<dbReference type="InterPro" id="IPR032063">
    <property type="entry name" value="MavL-like"/>
</dbReference>
<feature type="region of interest" description="Disordered" evidence="1">
    <location>
        <begin position="1"/>
        <end position="25"/>
    </location>
</feature>
<protein>
    <submittedName>
        <fullName evidence="2">Uncharacterized protein</fullName>
    </submittedName>
</protein>
<evidence type="ECO:0000313" key="3">
    <source>
        <dbReference type="Proteomes" id="UP001286313"/>
    </source>
</evidence>
<dbReference type="Proteomes" id="UP001286313">
    <property type="component" value="Unassembled WGS sequence"/>
</dbReference>
<gene>
    <name evidence="2" type="ORF">Pcinc_021390</name>
</gene>
<organism evidence="2 3">
    <name type="scientific">Petrolisthes cinctipes</name>
    <name type="common">Flat porcelain crab</name>
    <dbReference type="NCBI Taxonomy" id="88211"/>
    <lineage>
        <taxon>Eukaryota</taxon>
        <taxon>Metazoa</taxon>
        <taxon>Ecdysozoa</taxon>
        <taxon>Arthropoda</taxon>
        <taxon>Crustacea</taxon>
        <taxon>Multicrustacea</taxon>
        <taxon>Malacostraca</taxon>
        <taxon>Eumalacostraca</taxon>
        <taxon>Eucarida</taxon>
        <taxon>Decapoda</taxon>
        <taxon>Pleocyemata</taxon>
        <taxon>Anomura</taxon>
        <taxon>Galatheoidea</taxon>
        <taxon>Porcellanidae</taxon>
        <taxon>Petrolisthes</taxon>
    </lineage>
</organism>
<name>A0AAE1KIF8_PETCI</name>
<evidence type="ECO:0000256" key="1">
    <source>
        <dbReference type="SAM" id="MobiDB-lite"/>
    </source>
</evidence>
<comment type="caution">
    <text evidence="2">The sequence shown here is derived from an EMBL/GenBank/DDBJ whole genome shotgun (WGS) entry which is preliminary data.</text>
</comment>
<proteinExistence type="predicted"/>
<accession>A0AAE1KIF8</accession>